<dbReference type="AlphaFoldDB" id="A0A545VN18"/>
<name>A0A545VN18_9HYPO</name>
<keyword evidence="3" id="KW-1185">Reference proteome</keyword>
<evidence type="ECO:0000313" key="2">
    <source>
        <dbReference type="EMBL" id="TQV91465.1"/>
    </source>
</evidence>
<gene>
    <name evidence="2" type="ORF">IF1G_09964</name>
</gene>
<proteinExistence type="predicted"/>
<dbReference type="InterPro" id="IPR025975">
    <property type="entry name" value="Polysacc_lyase"/>
</dbReference>
<comment type="caution">
    <text evidence="2">The sequence shown here is derived from an EMBL/GenBank/DDBJ whole genome shotgun (WGS) entry which is preliminary data.</text>
</comment>
<dbReference type="Pfam" id="PF14099">
    <property type="entry name" value="Polysacc_lyase"/>
    <property type="match status" value="1"/>
</dbReference>
<feature type="signal peptide" evidence="1">
    <location>
        <begin position="1"/>
        <end position="20"/>
    </location>
</feature>
<protein>
    <submittedName>
        <fullName evidence="2">Integral membrane protein</fullName>
    </submittedName>
</protein>
<dbReference type="OrthoDB" id="3889489at2759"/>
<reference evidence="2 3" key="1">
    <citation type="journal article" date="2019" name="Appl. Microbiol. Biotechnol.">
        <title>Genome sequence of Isaria javanica and comparative genome analysis insights into family S53 peptidase evolution in fungal entomopathogens.</title>
        <authorList>
            <person name="Lin R."/>
            <person name="Zhang X."/>
            <person name="Xin B."/>
            <person name="Zou M."/>
            <person name="Gao Y."/>
            <person name="Qin F."/>
            <person name="Hu Q."/>
            <person name="Xie B."/>
            <person name="Cheng X."/>
        </authorList>
    </citation>
    <scope>NUCLEOTIDE SEQUENCE [LARGE SCALE GENOMIC DNA]</scope>
    <source>
        <strain evidence="2 3">IJ1G</strain>
    </source>
</reference>
<sequence length="261" mass="29891">MMSIKSLLVAVLALAGTGEAKVTYYNSGVIKGWASMDKTHKGTVEEVKDISYKAKTSLKMTQTYDPKYHKEYRSLVVCPSSYQRGDAFWYGFMVRLADDWQFVDQPINILEFFSRRGVNGEQVNCGDFDMTGTTLWIQNDQLHGRHVGGKYMGKDCKQNIIDLPNMAKIEPGKFHKIIFHVKWEDNGWGFSQWFVDGRKVVDKKDIATTVGGKWKFQFRVGASMPAWHDEGEMQGNQTVREIWFDEIAVGTEYKDVDPDQN</sequence>
<evidence type="ECO:0000256" key="1">
    <source>
        <dbReference type="SAM" id="SignalP"/>
    </source>
</evidence>
<feature type="chain" id="PRO_5022203648" evidence="1">
    <location>
        <begin position="21"/>
        <end position="261"/>
    </location>
</feature>
<accession>A0A545VN18</accession>
<keyword evidence="1" id="KW-0732">Signal</keyword>
<evidence type="ECO:0000313" key="3">
    <source>
        <dbReference type="Proteomes" id="UP000315783"/>
    </source>
</evidence>
<organism evidence="2 3">
    <name type="scientific">Cordyceps javanica</name>
    <dbReference type="NCBI Taxonomy" id="43265"/>
    <lineage>
        <taxon>Eukaryota</taxon>
        <taxon>Fungi</taxon>
        <taxon>Dikarya</taxon>
        <taxon>Ascomycota</taxon>
        <taxon>Pezizomycotina</taxon>
        <taxon>Sordariomycetes</taxon>
        <taxon>Hypocreomycetidae</taxon>
        <taxon>Hypocreales</taxon>
        <taxon>Cordycipitaceae</taxon>
        <taxon>Cordyceps</taxon>
    </lineage>
</organism>
<dbReference type="EMBL" id="SPUK01000019">
    <property type="protein sequence ID" value="TQV91465.1"/>
    <property type="molecule type" value="Genomic_DNA"/>
</dbReference>
<dbReference type="Gene3D" id="2.60.120.200">
    <property type="match status" value="1"/>
</dbReference>
<dbReference type="Proteomes" id="UP000315783">
    <property type="component" value="Unassembled WGS sequence"/>
</dbReference>